<organism evidence="1 2">
    <name type="scientific">Gymnopilus junonius</name>
    <name type="common">Spectacular rustgill mushroom</name>
    <name type="synonym">Gymnopilus spectabilis subsp. junonius</name>
    <dbReference type="NCBI Taxonomy" id="109634"/>
    <lineage>
        <taxon>Eukaryota</taxon>
        <taxon>Fungi</taxon>
        <taxon>Dikarya</taxon>
        <taxon>Basidiomycota</taxon>
        <taxon>Agaricomycotina</taxon>
        <taxon>Agaricomycetes</taxon>
        <taxon>Agaricomycetidae</taxon>
        <taxon>Agaricales</taxon>
        <taxon>Agaricineae</taxon>
        <taxon>Hymenogastraceae</taxon>
        <taxon>Gymnopilus</taxon>
    </lineage>
</organism>
<protein>
    <submittedName>
        <fullName evidence="1">Uncharacterized protein</fullName>
    </submittedName>
</protein>
<keyword evidence="2" id="KW-1185">Reference proteome</keyword>
<dbReference type="AlphaFoldDB" id="A0A9P5TF97"/>
<name>A0A9P5TF97_GYMJU</name>
<dbReference type="InterPro" id="IPR032675">
    <property type="entry name" value="LRR_dom_sf"/>
</dbReference>
<evidence type="ECO:0000313" key="2">
    <source>
        <dbReference type="Proteomes" id="UP000724874"/>
    </source>
</evidence>
<accession>A0A9P5TF97</accession>
<dbReference type="Gene3D" id="3.80.10.10">
    <property type="entry name" value="Ribonuclease Inhibitor"/>
    <property type="match status" value="1"/>
</dbReference>
<comment type="caution">
    <text evidence="1">The sequence shown here is derived from an EMBL/GenBank/DDBJ whole genome shotgun (WGS) entry which is preliminary data.</text>
</comment>
<reference evidence="1" key="1">
    <citation type="submission" date="2020-11" db="EMBL/GenBank/DDBJ databases">
        <authorList>
            <consortium name="DOE Joint Genome Institute"/>
            <person name="Ahrendt S."/>
            <person name="Riley R."/>
            <person name="Andreopoulos W."/>
            <person name="LaButti K."/>
            <person name="Pangilinan J."/>
            <person name="Ruiz-duenas F.J."/>
            <person name="Barrasa J.M."/>
            <person name="Sanchez-Garcia M."/>
            <person name="Camarero S."/>
            <person name="Miyauchi S."/>
            <person name="Serrano A."/>
            <person name="Linde D."/>
            <person name="Babiker R."/>
            <person name="Drula E."/>
            <person name="Ayuso-Fernandez I."/>
            <person name="Pacheco R."/>
            <person name="Padilla G."/>
            <person name="Ferreira P."/>
            <person name="Barriuso J."/>
            <person name="Kellner H."/>
            <person name="Castanera R."/>
            <person name="Alfaro M."/>
            <person name="Ramirez L."/>
            <person name="Pisabarro A.G."/>
            <person name="Kuo A."/>
            <person name="Tritt A."/>
            <person name="Lipzen A."/>
            <person name="He G."/>
            <person name="Yan M."/>
            <person name="Ng V."/>
            <person name="Cullen D."/>
            <person name="Martin F."/>
            <person name="Rosso M.-N."/>
            <person name="Henrissat B."/>
            <person name="Hibbett D."/>
            <person name="Martinez A.T."/>
            <person name="Grigoriev I.V."/>
        </authorList>
    </citation>
    <scope>NUCLEOTIDE SEQUENCE</scope>
    <source>
        <strain evidence="1">AH 44721</strain>
    </source>
</reference>
<sequence length="466" mass="52795">MSPSPLDFNVFLSGTISSEKCLEYHEEEDDNPEGSYKVDNFTQLKSPFLLIQHCSLLFQPPGNARMSPNTLANELLALILDHIDADSSEGRRSLSACSLANHALRATSQERIFRHVKIIYESVSGIDRIELIIIDDVTRTGSKFRSLITTSPMIASYVRELTLYFRSPRNLVVPPRLSSRNNGFSLYGILPQLKNLQKVACPPSLYDHPWSWFEERIQSFLLDMVPNVEELDLSIFKDFPIGAFSACRKLRSLRAHSLKWDPDITNQPSINKVELDSLDIGQKAVLTSSTTTCFSSPFSPFDITHLSSLRLSNPFFKENEINELLSLCPSTLENLYLETNKLGYSDISPPSEFPKLSNLLQLRHLTMKVTIEGHRYGSSTTDENIIAHGPDYRLTLPFGLYIRKTSLSLSHYFLGRSSSKLWATEECQVISRASMFKLNTMDMTMEEESKPWMYQCCAVSGTVMKD</sequence>
<dbReference type="EMBL" id="JADNYJ010000390">
    <property type="protein sequence ID" value="KAF8869950.1"/>
    <property type="molecule type" value="Genomic_DNA"/>
</dbReference>
<gene>
    <name evidence="1" type="ORF">CPB84DRAFT_1754736</name>
</gene>
<dbReference type="SUPFAM" id="SSF52058">
    <property type="entry name" value="L domain-like"/>
    <property type="match status" value="1"/>
</dbReference>
<dbReference type="OrthoDB" id="2788229at2759"/>
<proteinExistence type="predicted"/>
<evidence type="ECO:0000313" key="1">
    <source>
        <dbReference type="EMBL" id="KAF8869950.1"/>
    </source>
</evidence>
<dbReference type="Proteomes" id="UP000724874">
    <property type="component" value="Unassembled WGS sequence"/>
</dbReference>